<dbReference type="Gene3D" id="3.40.50.720">
    <property type="entry name" value="NAD(P)-binding Rossmann-like Domain"/>
    <property type="match status" value="2"/>
</dbReference>
<dbReference type="CDD" id="cd12158">
    <property type="entry name" value="ErythrP_dh"/>
    <property type="match status" value="1"/>
</dbReference>
<dbReference type="AlphaFoldDB" id="A0A0G3EC26"/>
<dbReference type="STRING" id="1307763.L21SP4_00557"/>
<evidence type="ECO:0000313" key="9">
    <source>
        <dbReference type="EMBL" id="AKJ63828.1"/>
    </source>
</evidence>
<dbReference type="SUPFAM" id="SSF51735">
    <property type="entry name" value="NAD(P)-binding Rossmann-fold domains"/>
    <property type="match status" value="1"/>
</dbReference>
<feature type="domain" description="Erythronate-4-phosphate dehydrogenase dimerisation" evidence="8">
    <location>
        <begin position="302"/>
        <end position="376"/>
    </location>
</feature>
<dbReference type="GO" id="GO:0051287">
    <property type="term" value="F:NAD binding"/>
    <property type="evidence" value="ECO:0007669"/>
    <property type="project" value="InterPro"/>
</dbReference>
<dbReference type="InterPro" id="IPR036291">
    <property type="entry name" value="NAD(P)-bd_dom_sf"/>
</dbReference>
<name>A0A0G3EC26_9BACT</name>
<organism evidence="9 10">
    <name type="scientific">Kiritimatiella glycovorans</name>
    <dbReference type="NCBI Taxonomy" id="1307763"/>
    <lineage>
        <taxon>Bacteria</taxon>
        <taxon>Pseudomonadati</taxon>
        <taxon>Kiritimatiellota</taxon>
        <taxon>Kiritimatiellia</taxon>
        <taxon>Kiritimatiellales</taxon>
        <taxon>Kiritimatiellaceae</taxon>
        <taxon>Kiritimatiella</taxon>
    </lineage>
</organism>
<comment type="similarity">
    <text evidence="5">Belongs to the D-isomer specific 2-hydroxyacid dehydrogenase family.</text>
</comment>
<evidence type="ECO:0000256" key="2">
    <source>
        <dbReference type="ARBA" id="ARBA00023002"/>
    </source>
</evidence>
<dbReference type="EMBL" id="CP010904">
    <property type="protein sequence ID" value="AKJ63828.1"/>
    <property type="molecule type" value="Genomic_DNA"/>
</dbReference>
<gene>
    <name evidence="9" type="primary">pdxB</name>
    <name evidence="9" type="ORF">L21SP4_00557</name>
</gene>
<dbReference type="InterPro" id="IPR006140">
    <property type="entry name" value="D-isomer_DH_NAD-bd"/>
</dbReference>
<evidence type="ECO:0000313" key="10">
    <source>
        <dbReference type="Proteomes" id="UP000035268"/>
    </source>
</evidence>
<dbReference type="RefSeq" id="WP_074041520.1">
    <property type="nucleotide sequence ID" value="NZ_CP010904.1"/>
</dbReference>
<keyword evidence="3" id="KW-0520">NAD</keyword>
<dbReference type="HAMAP" id="MF_01825">
    <property type="entry name" value="PdxB"/>
    <property type="match status" value="1"/>
</dbReference>
<dbReference type="InterPro" id="IPR038251">
    <property type="entry name" value="PdxB_dimer_sf"/>
</dbReference>
<dbReference type="EC" id="1.1.1.290" evidence="9"/>
<dbReference type="SUPFAM" id="SSF52283">
    <property type="entry name" value="Formate/glycerate dehydrogenase catalytic domain-like"/>
    <property type="match status" value="1"/>
</dbReference>
<dbReference type="OrthoDB" id="9770208at2"/>
<keyword evidence="1" id="KW-0963">Cytoplasm</keyword>
<feature type="domain" description="D-isomer specific 2-hydroxyacid dehydrogenase NAD-binding" evidence="7">
    <location>
        <begin position="108"/>
        <end position="268"/>
    </location>
</feature>
<evidence type="ECO:0000259" key="6">
    <source>
        <dbReference type="Pfam" id="PF00389"/>
    </source>
</evidence>
<feature type="domain" description="D-isomer specific 2-hydroxyacid dehydrogenase catalytic" evidence="6">
    <location>
        <begin position="31"/>
        <end position="269"/>
    </location>
</feature>
<keyword evidence="10" id="KW-1185">Reference proteome</keyword>
<evidence type="ECO:0000256" key="4">
    <source>
        <dbReference type="ARBA" id="ARBA00023096"/>
    </source>
</evidence>
<dbReference type="InterPro" id="IPR006139">
    <property type="entry name" value="D-isomer_2_OHA_DH_cat_dom"/>
</dbReference>
<proteinExistence type="inferred from homology"/>
<dbReference type="PANTHER" id="PTHR42938">
    <property type="entry name" value="FORMATE DEHYDROGENASE 1"/>
    <property type="match status" value="1"/>
</dbReference>
<dbReference type="GO" id="GO:0046983">
    <property type="term" value="F:protein dimerization activity"/>
    <property type="evidence" value="ECO:0007669"/>
    <property type="project" value="InterPro"/>
</dbReference>
<dbReference type="PANTHER" id="PTHR42938:SF9">
    <property type="entry name" value="FORMATE DEHYDROGENASE 1"/>
    <property type="match status" value="1"/>
</dbReference>
<dbReference type="InterPro" id="IPR020921">
    <property type="entry name" value="Erythronate-4-P_DHase"/>
</dbReference>
<dbReference type="PATRIC" id="fig|1609981.3.peg.578"/>
<evidence type="ECO:0000259" key="8">
    <source>
        <dbReference type="Pfam" id="PF11890"/>
    </source>
</evidence>
<reference evidence="9 10" key="2">
    <citation type="journal article" date="2016" name="ISME J.">
        <title>Characterization of the first cultured representative of Verrucomicrobia subdivision 5 indicates the proposal of a novel phylum.</title>
        <authorList>
            <person name="Spring S."/>
            <person name="Bunk B."/>
            <person name="Sproer C."/>
            <person name="Schumann P."/>
            <person name="Rohde M."/>
            <person name="Tindall B.J."/>
            <person name="Klenk H.P."/>
        </authorList>
    </citation>
    <scope>NUCLEOTIDE SEQUENCE [LARGE SCALE GENOMIC DNA]</scope>
    <source>
        <strain evidence="9 10">L21-Fru-AB</strain>
    </source>
</reference>
<dbReference type="InterPro" id="IPR024531">
    <property type="entry name" value="Erythronate-4-P_DHase_dimer"/>
</dbReference>
<protein>
    <submittedName>
        <fullName evidence="9">Erythronate-4-phosphate dehydrogenase</fullName>
        <ecNumber evidence="9">1.1.1.290</ecNumber>
    </submittedName>
</protein>
<evidence type="ECO:0000256" key="5">
    <source>
        <dbReference type="RuleBase" id="RU003719"/>
    </source>
</evidence>
<sequence length="396" mass="44121">MNIVVAETVLLGEEAFSTLGEVQVVPDREIAPYHLKDADALIIRSKTRVHERLLAESPVRFVGTATAGFDHLDTRYLDRSEIAWCAAPGCNANSVAEYLVAALLELHHRHGIVLEGRSIGIVGVGEVGSRVAEKAEALGMRVLINDPPLEAMARTPDFSARVDPQRYGGFRPLDEVLARSEIVTLHVPLTDEKPWPTRGLARCPFFENMRPGSIFINTCRGEVVDPEALTCALDNGIVEYAVLDVWDPEPEIPLGLLERAELGTPHIAGYSWEGALNGTVACYHAACRFFERSACWPVVEFVPDPPQPRLELETRGRDREDVLAEAVRSVYDIARDDATLREYALPDDAQRGSCFDRLRREYDRRREFFNTRVRLRDDPPGLAGKLRGIGFKADPE</sequence>
<evidence type="ECO:0000256" key="3">
    <source>
        <dbReference type="ARBA" id="ARBA00023027"/>
    </source>
</evidence>
<dbReference type="Gene3D" id="3.30.1370.170">
    <property type="match status" value="1"/>
</dbReference>
<dbReference type="KEGG" id="vbl:L21SP4_00557"/>
<evidence type="ECO:0000256" key="1">
    <source>
        <dbReference type="ARBA" id="ARBA00022490"/>
    </source>
</evidence>
<keyword evidence="4" id="KW-0664">Pyridoxine biosynthesis</keyword>
<dbReference type="GO" id="GO:0005737">
    <property type="term" value="C:cytoplasm"/>
    <property type="evidence" value="ECO:0007669"/>
    <property type="project" value="InterPro"/>
</dbReference>
<dbReference type="Pfam" id="PF00389">
    <property type="entry name" value="2-Hacid_dh"/>
    <property type="match status" value="1"/>
</dbReference>
<keyword evidence="2 5" id="KW-0560">Oxidoreductase</keyword>
<dbReference type="InterPro" id="IPR029753">
    <property type="entry name" value="D-isomer_DH_CS"/>
</dbReference>
<reference evidence="10" key="1">
    <citation type="submission" date="2015-02" db="EMBL/GenBank/DDBJ databases">
        <title>Description and complete genome sequence of the first cultured representative of the subdivision 5 of the Verrucomicrobia phylum.</title>
        <authorList>
            <person name="Spring S."/>
            <person name="Bunk B."/>
            <person name="Sproer C."/>
            <person name="Klenk H.-P."/>
        </authorList>
    </citation>
    <scope>NUCLEOTIDE SEQUENCE [LARGE SCALE GENOMIC DNA]</scope>
    <source>
        <strain evidence="10">L21-Fru-AB</strain>
    </source>
</reference>
<dbReference type="Pfam" id="PF11890">
    <property type="entry name" value="DUF3410"/>
    <property type="match status" value="1"/>
</dbReference>
<dbReference type="GO" id="GO:0008615">
    <property type="term" value="P:pyridoxine biosynthetic process"/>
    <property type="evidence" value="ECO:0007669"/>
    <property type="project" value="UniProtKB-KW"/>
</dbReference>
<dbReference type="PROSITE" id="PS00671">
    <property type="entry name" value="D_2_HYDROXYACID_DH_3"/>
    <property type="match status" value="1"/>
</dbReference>
<accession>A0A0G3EC26</accession>
<dbReference type="Proteomes" id="UP000035268">
    <property type="component" value="Chromosome"/>
</dbReference>
<evidence type="ECO:0000259" key="7">
    <source>
        <dbReference type="Pfam" id="PF02826"/>
    </source>
</evidence>
<dbReference type="Pfam" id="PF02826">
    <property type="entry name" value="2-Hacid_dh_C"/>
    <property type="match status" value="1"/>
</dbReference>
<dbReference type="GO" id="GO:0033711">
    <property type="term" value="F:4-phosphoerythronate dehydrogenase activity"/>
    <property type="evidence" value="ECO:0007669"/>
    <property type="project" value="UniProtKB-EC"/>
</dbReference>